<protein>
    <recommendedName>
        <fullName evidence="5">FLYWCH-type domain-containing protein</fullName>
    </recommendedName>
</protein>
<feature type="compositionally biased region" description="Polar residues" evidence="1">
    <location>
        <begin position="97"/>
        <end position="107"/>
    </location>
</feature>
<evidence type="ECO:0000313" key="4">
    <source>
        <dbReference type="Proteomes" id="UP000054630"/>
    </source>
</evidence>
<organism evidence="2 4">
    <name type="scientific">Trichinella nelsoni</name>
    <dbReference type="NCBI Taxonomy" id="6336"/>
    <lineage>
        <taxon>Eukaryota</taxon>
        <taxon>Metazoa</taxon>
        <taxon>Ecdysozoa</taxon>
        <taxon>Nematoda</taxon>
        <taxon>Enoplea</taxon>
        <taxon>Dorylaimia</taxon>
        <taxon>Trichinellida</taxon>
        <taxon>Trichinellidae</taxon>
        <taxon>Trichinella</taxon>
    </lineage>
</organism>
<dbReference type="Proteomes" id="UP000054630">
    <property type="component" value="Unassembled WGS sequence"/>
</dbReference>
<comment type="caution">
    <text evidence="2">The sequence shown here is derived from an EMBL/GenBank/DDBJ whole genome shotgun (WGS) entry which is preliminary data.</text>
</comment>
<evidence type="ECO:0000313" key="3">
    <source>
        <dbReference type="EMBL" id="KRX13348.1"/>
    </source>
</evidence>
<feature type="compositionally biased region" description="Basic residues" evidence="1">
    <location>
        <begin position="74"/>
        <end position="83"/>
    </location>
</feature>
<gene>
    <name evidence="3" type="ORF">T07_4108</name>
    <name evidence="2" type="ORF">T07_7338</name>
</gene>
<evidence type="ECO:0000256" key="1">
    <source>
        <dbReference type="SAM" id="MobiDB-lite"/>
    </source>
</evidence>
<proteinExistence type="predicted"/>
<reference evidence="2 4" key="1">
    <citation type="submission" date="2015-01" db="EMBL/GenBank/DDBJ databases">
        <title>Evolution of Trichinella species and genotypes.</title>
        <authorList>
            <person name="Korhonen P.K."/>
            <person name="Edoardo P."/>
            <person name="Giuseppe L.R."/>
            <person name="Gasser R.B."/>
        </authorList>
    </citation>
    <scope>NUCLEOTIDE SEQUENCE [LARGE SCALE GENOMIC DNA]</scope>
    <source>
        <strain evidence="2">ISS37</strain>
    </source>
</reference>
<name>A0A0V0RFP5_9BILA</name>
<dbReference type="AlphaFoldDB" id="A0A0V0RFP5"/>
<sequence>MTEANVTTTKNQQKLVHRGRCYTLKTTNRNDKYWVCTEVSRIVSIYNVIIILILQASHFCSNLEIKRLPWHTVHKSGGHRSHPLTHEHAERCPVNPPHSTINSSLPS</sequence>
<feature type="region of interest" description="Disordered" evidence="1">
    <location>
        <begin position="74"/>
        <end position="107"/>
    </location>
</feature>
<keyword evidence="4" id="KW-1185">Reference proteome</keyword>
<dbReference type="EMBL" id="JYDL01000207">
    <property type="protein sequence ID" value="KRX13348.1"/>
    <property type="molecule type" value="Genomic_DNA"/>
</dbReference>
<evidence type="ECO:0000313" key="2">
    <source>
        <dbReference type="EMBL" id="KRX13331.1"/>
    </source>
</evidence>
<evidence type="ECO:0008006" key="5">
    <source>
        <dbReference type="Google" id="ProtNLM"/>
    </source>
</evidence>
<dbReference type="EMBL" id="JYDL01000207">
    <property type="protein sequence ID" value="KRX13331.1"/>
    <property type="molecule type" value="Genomic_DNA"/>
</dbReference>
<accession>A0A0V0RFP5</accession>